<dbReference type="SUPFAM" id="SSF47391">
    <property type="entry name" value="Dimerization-anchoring domain of cAMP-dependent PK regulatory subunit"/>
    <property type="match status" value="1"/>
</dbReference>
<dbReference type="EMBL" id="VZTU01020458">
    <property type="protein sequence ID" value="NXT80729.1"/>
    <property type="molecule type" value="Genomic_DNA"/>
</dbReference>
<feature type="non-terminal residue" evidence="2">
    <location>
        <position position="1"/>
    </location>
</feature>
<dbReference type="GO" id="GO:0005509">
    <property type="term" value="F:calcium ion binding"/>
    <property type="evidence" value="ECO:0007669"/>
    <property type="project" value="InterPro"/>
</dbReference>
<evidence type="ECO:0000313" key="2">
    <source>
        <dbReference type="EMBL" id="NXT80729.1"/>
    </source>
</evidence>
<dbReference type="PANTHER" id="PTHR15494:SF0">
    <property type="entry name" value="CALCIUM-BINDING TYROSINE PHOSPHORYLATION-REGULATED PROTEIN"/>
    <property type="match status" value="1"/>
</dbReference>
<comment type="caution">
    <text evidence="2">The sequence shown here is derived from an EMBL/GenBank/DDBJ whole genome shotgun (WGS) entry which is preliminary data.</text>
</comment>
<accession>A0A7L3FLF1</accession>
<dbReference type="PANTHER" id="PTHR15494">
    <property type="entry name" value="CALCIUM-BINDING TYROSINE PHOSPHORYLATION-REGULATED PROTEIN"/>
    <property type="match status" value="1"/>
</dbReference>
<feature type="domain" description="RIIa" evidence="1">
    <location>
        <begin position="1"/>
        <end position="33"/>
    </location>
</feature>
<dbReference type="InterPro" id="IPR003117">
    <property type="entry name" value="cAMP_dep_PK_reg_su_I/II_a/b"/>
</dbReference>
<dbReference type="Proteomes" id="UP000557426">
    <property type="component" value="Unassembled WGS sequence"/>
</dbReference>
<evidence type="ECO:0000313" key="3">
    <source>
        <dbReference type="Proteomes" id="UP000557426"/>
    </source>
</evidence>
<dbReference type="GO" id="GO:0048240">
    <property type="term" value="P:sperm capacitation"/>
    <property type="evidence" value="ECO:0007669"/>
    <property type="project" value="InterPro"/>
</dbReference>
<dbReference type="CDD" id="cd12100">
    <property type="entry name" value="DD_CABYR_SP17"/>
    <property type="match status" value="1"/>
</dbReference>
<dbReference type="Gene3D" id="1.20.890.10">
    <property type="entry name" value="cAMP-dependent protein kinase regulatory subunit, dimerization-anchoring domain"/>
    <property type="match status" value="1"/>
</dbReference>
<name>A0A7L3FLF1_9GRUI</name>
<dbReference type="Pfam" id="PF02197">
    <property type="entry name" value="RIIa"/>
    <property type="match status" value="1"/>
</dbReference>
<dbReference type="AlphaFoldDB" id="A0A7L3FLF1"/>
<reference evidence="2 3" key="1">
    <citation type="submission" date="2019-09" db="EMBL/GenBank/DDBJ databases">
        <title>Bird 10,000 Genomes (B10K) Project - Family phase.</title>
        <authorList>
            <person name="Zhang G."/>
        </authorList>
    </citation>
    <scope>NUCLEOTIDE SEQUENCE [LARGE SCALE GENOMIC DNA]</scope>
    <source>
        <strain evidence="2">B10K-DU-011-47</strain>
        <tissue evidence="2">Mixed tissue sample</tissue>
    </source>
</reference>
<evidence type="ECO:0000259" key="1">
    <source>
        <dbReference type="Pfam" id="PF02197"/>
    </source>
</evidence>
<proteinExistence type="predicted"/>
<gene>
    <name evidence="2" type="primary">Cabyr</name>
    <name evidence="2" type="ORF">ZAPATR_R01493</name>
</gene>
<keyword evidence="3" id="KW-1185">Reference proteome</keyword>
<feature type="non-terminal residue" evidence="2">
    <location>
        <position position="269"/>
    </location>
</feature>
<dbReference type="GO" id="GO:0005737">
    <property type="term" value="C:cytoplasm"/>
    <property type="evidence" value="ECO:0007669"/>
    <property type="project" value="TreeGrafter"/>
</dbReference>
<dbReference type="InterPro" id="IPR038848">
    <property type="entry name" value="CABYR"/>
</dbReference>
<protein>
    <submittedName>
        <fullName evidence="2">CABYR protein</fullName>
    </submittedName>
</protein>
<organism evidence="2 3">
    <name type="scientific">Zapornia atra</name>
    <name type="common">Henderson crake</name>
    <dbReference type="NCBI Taxonomy" id="2585822"/>
    <lineage>
        <taxon>Eukaryota</taxon>
        <taxon>Metazoa</taxon>
        <taxon>Chordata</taxon>
        <taxon>Craniata</taxon>
        <taxon>Vertebrata</taxon>
        <taxon>Euteleostomi</taxon>
        <taxon>Archelosauria</taxon>
        <taxon>Archosauria</taxon>
        <taxon>Dinosauria</taxon>
        <taxon>Saurischia</taxon>
        <taxon>Theropoda</taxon>
        <taxon>Coelurosauria</taxon>
        <taxon>Aves</taxon>
        <taxon>Neognathae</taxon>
        <taxon>Neoaves</taxon>
        <taxon>Gruiformes</taxon>
        <taxon>Rallidae</taxon>
        <taxon>Zapornia</taxon>
    </lineage>
</organism>
<dbReference type="GO" id="GO:0035686">
    <property type="term" value="C:sperm fibrous sheath"/>
    <property type="evidence" value="ECO:0007669"/>
    <property type="project" value="TreeGrafter"/>
</dbReference>
<dbReference type="InterPro" id="IPR047579">
    <property type="entry name" value="DD_CABYR_SP17"/>
</dbReference>
<sequence length="269" mass="28538">LKTLLEGVTQAVMENEPEDIAEFFASYFQELRTFREEHPNLDVADLVEKFEFVSGTSFSGEPKQRDKCTDTGEDQLLEEPDIQYSSKSTQCSSVASSIAESTFPPGSDEASAPEGCELVYVPAEPAQLAAHVLGNCSAFCTLRDVATNVQTLYEDSQTSENEFTSEESAAEHASAVPAAETTVQAAGSQPGVWGQSSTDGDLGCSACQADVSTNDINQASCVTLCEEPSPAPKDALQAMPSCREAEVTSATDAGSVCQDDKAMMDAEVP</sequence>